<dbReference type="RefSeq" id="WP_231887358.1">
    <property type="nucleotide sequence ID" value="NZ_CP015961.1"/>
</dbReference>
<proteinExistence type="inferred from homology"/>
<dbReference type="SMART" id="SM00971">
    <property type="entry name" value="SATase_N"/>
    <property type="match status" value="1"/>
</dbReference>
<dbReference type="CDD" id="cd03354">
    <property type="entry name" value="LbH_SAT"/>
    <property type="match status" value="1"/>
</dbReference>
<gene>
    <name evidence="11" type="ORF">BJL86_3142</name>
</gene>
<evidence type="ECO:0000256" key="9">
    <source>
        <dbReference type="ARBA" id="ARBA00049486"/>
    </source>
</evidence>
<dbReference type="InterPro" id="IPR011004">
    <property type="entry name" value="Trimer_LpxA-like_sf"/>
</dbReference>
<dbReference type="InterPro" id="IPR045304">
    <property type="entry name" value="LbH_SAT"/>
</dbReference>
<dbReference type="GO" id="GO:0009001">
    <property type="term" value="F:serine O-acetyltransferase activity"/>
    <property type="evidence" value="ECO:0007669"/>
    <property type="project" value="UniProtKB-EC"/>
</dbReference>
<keyword evidence="7" id="KW-0198">Cysteine biosynthesis</keyword>
<evidence type="ECO:0000256" key="6">
    <source>
        <dbReference type="ARBA" id="ARBA00022679"/>
    </source>
</evidence>
<feature type="domain" description="Serine acetyltransferase N-terminal" evidence="10">
    <location>
        <begin position="25"/>
        <end position="128"/>
    </location>
</feature>
<evidence type="ECO:0000256" key="2">
    <source>
        <dbReference type="ARBA" id="ARBA00007274"/>
    </source>
</evidence>
<evidence type="ECO:0000259" key="10">
    <source>
        <dbReference type="SMART" id="SM00971"/>
    </source>
</evidence>
<dbReference type="Gene3D" id="2.160.10.10">
    <property type="entry name" value="Hexapeptide repeat proteins"/>
    <property type="match status" value="1"/>
</dbReference>
<dbReference type="Gene3D" id="1.10.3130.10">
    <property type="entry name" value="serine acetyltransferase, domain 1"/>
    <property type="match status" value="1"/>
</dbReference>
<keyword evidence="8" id="KW-0012">Acyltransferase</keyword>
<keyword evidence="5" id="KW-0028">Amino-acid biosynthesis</keyword>
<evidence type="ECO:0000256" key="3">
    <source>
        <dbReference type="ARBA" id="ARBA00013266"/>
    </source>
</evidence>
<dbReference type="UniPathway" id="UPA00136">
    <property type="reaction ID" value="UER00199"/>
</dbReference>
<dbReference type="SUPFAM" id="SSF51161">
    <property type="entry name" value="Trimeric LpxA-like enzymes"/>
    <property type="match status" value="1"/>
</dbReference>
<dbReference type="InterPro" id="IPR010493">
    <property type="entry name" value="Ser_AcTrfase_N"/>
</dbReference>
<dbReference type="PANTHER" id="PTHR42811">
    <property type="entry name" value="SERINE ACETYLTRANSFERASE"/>
    <property type="match status" value="1"/>
</dbReference>
<dbReference type="EMBL" id="CP015961">
    <property type="protein sequence ID" value="ANI93901.1"/>
    <property type="molecule type" value="Genomic_DNA"/>
</dbReference>
<evidence type="ECO:0000256" key="7">
    <source>
        <dbReference type="ARBA" id="ARBA00023192"/>
    </source>
</evidence>
<comment type="pathway">
    <text evidence="1">Amino-acid biosynthesis; L-cysteine biosynthesis; L-cysteine from L-serine: step 1/2.</text>
</comment>
<dbReference type="GO" id="GO:0006535">
    <property type="term" value="P:cysteine biosynthetic process from serine"/>
    <property type="evidence" value="ECO:0007669"/>
    <property type="project" value="InterPro"/>
</dbReference>
<dbReference type="Proteomes" id="UP000186104">
    <property type="component" value="Chromosome"/>
</dbReference>
<dbReference type="EC" id="2.3.1.30" evidence="3"/>
<dbReference type="AlphaFoldDB" id="A0A173LQL7"/>
<dbReference type="Pfam" id="PF00132">
    <property type="entry name" value="Hexapep"/>
    <property type="match status" value="1"/>
</dbReference>
<keyword evidence="6 11" id="KW-0808">Transferase</keyword>
<dbReference type="GO" id="GO:0005737">
    <property type="term" value="C:cytoplasm"/>
    <property type="evidence" value="ECO:0007669"/>
    <property type="project" value="InterPro"/>
</dbReference>
<dbReference type="InterPro" id="IPR001451">
    <property type="entry name" value="Hexapep"/>
</dbReference>
<dbReference type="KEGG" id="dtm:BJL86_3142"/>
<evidence type="ECO:0000256" key="8">
    <source>
        <dbReference type="ARBA" id="ARBA00023315"/>
    </source>
</evidence>
<evidence type="ECO:0000313" key="12">
    <source>
        <dbReference type="Proteomes" id="UP000186104"/>
    </source>
</evidence>
<accession>A0A173LQL7</accession>
<reference evidence="11 12" key="1">
    <citation type="submission" date="2016-06" db="EMBL/GenBank/DDBJ databases">
        <title>Complete genome sequence of a saline-alkali tolerant type strain Dietzia timorensis ID05-A0528T.</title>
        <authorList>
            <person name="Wu X."/>
        </authorList>
    </citation>
    <scope>NUCLEOTIDE SEQUENCE [LARGE SCALE GENOMIC DNA]</scope>
    <source>
        <strain evidence="11 12">ID05-A0528</strain>
    </source>
</reference>
<comment type="catalytic activity">
    <reaction evidence="9">
        <text>L-serine + acetyl-CoA = O-acetyl-L-serine + CoA</text>
        <dbReference type="Rhea" id="RHEA:24560"/>
        <dbReference type="ChEBI" id="CHEBI:33384"/>
        <dbReference type="ChEBI" id="CHEBI:57287"/>
        <dbReference type="ChEBI" id="CHEBI:57288"/>
        <dbReference type="ChEBI" id="CHEBI:58340"/>
        <dbReference type="EC" id="2.3.1.30"/>
    </reaction>
</comment>
<evidence type="ECO:0000256" key="4">
    <source>
        <dbReference type="ARBA" id="ARBA00018522"/>
    </source>
</evidence>
<sequence length="278" mass="29179">MTSTHHDANASASVCTADPSTATRVWDQLSEDARMSRDEPLVAGLVLDLIDGCDTFAESLARLAAARIATPEIPRHVLTKEIHAVLAAHPPLMDAVAADLQVSFERNPAYPNHLVPYLFAKGFLGFQIHRVAHEMWNAGRVMAASFLQSRVSEVFAMDIHPAARVGSGILADHATGIVIGETAVMGDCVSILQGVTLGGTGKEDGDRHPKVGNGVLLSAGSNIIGNISIGDNAKVAAGSVVLFDVPPFTTVAGVPAKVVRVGEPDVIPAEDMDQSIAR</sequence>
<name>A0A173LQL7_9ACTN</name>
<dbReference type="STRING" id="499555.BJL86_3142"/>
<protein>
    <recommendedName>
        <fullName evidence="4">Serine acetyltransferase</fullName>
        <ecNumber evidence="3">2.3.1.30</ecNumber>
    </recommendedName>
</protein>
<keyword evidence="12" id="KW-1185">Reference proteome</keyword>
<evidence type="ECO:0000256" key="1">
    <source>
        <dbReference type="ARBA" id="ARBA00004876"/>
    </source>
</evidence>
<evidence type="ECO:0000256" key="5">
    <source>
        <dbReference type="ARBA" id="ARBA00022605"/>
    </source>
</evidence>
<dbReference type="InterPro" id="IPR042122">
    <property type="entry name" value="Ser_AcTrfase_N_sf"/>
</dbReference>
<dbReference type="Pfam" id="PF06426">
    <property type="entry name" value="SATase_N"/>
    <property type="match status" value="1"/>
</dbReference>
<organism evidence="11 12">
    <name type="scientific">Dietzia timorensis</name>
    <dbReference type="NCBI Taxonomy" id="499555"/>
    <lineage>
        <taxon>Bacteria</taxon>
        <taxon>Bacillati</taxon>
        <taxon>Actinomycetota</taxon>
        <taxon>Actinomycetes</taxon>
        <taxon>Mycobacteriales</taxon>
        <taxon>Dietziaceae</taxon>
        <taxon>Dietzia</taxon>
    </lineage>
</organism>
<evidence type="ECO:0000313" key="11">
    <source>
        <dbReference type="EMBL" id="ANI93901.1"/>
    </source>
</evidence>
<comment type="similarity">
    <text evidence="2">Belongs to the transferase hexapeptide repeat family.</text>
</comment>
<dbReference type="FunFam" id="2.160.10.10:FF:000002">
    <property type="entry name" value="Serine acetyltransferase"/>
    <property type="match status" value="1"/>
</dbReference>